<evidence type="ECO:0000313" key="3">
    <source>
        <dbReference type="Proteomes" id="UP000780801"/>
    </source>
</evidence>
<feature type="compositionally biased region" description="Low complexity" evidence="1">
    <location>
        <begin position="501"/>
        <end position="512"/>
    </location>
</feature>
<protein>
    <submittedName>
        <fullName evidence="2">Uncharacterized protein</fullName>
    </submittedName>
</protein>
<evidence type="ECO:0000256" key="1">
    <source>
        <dbReference type="SAM" id="MobiDB-lite"/>
    </source>
</evidence>
<name>A0A9P6FW33_9FUNG</name>
<feature type="compositionally biased region" description="Polar residues" evidence="1">
    <location>
        <begin position="341"/>
        <end position="353"/>
    </location>
</feature>
<feature type="region of interest" description="Disordered" evidence="1">
    <location>
        <begin position="71"/>
        <end position="114"/>
    </location>
</feature>
<feature type="compositionally biased region" description="Low complexity" evidence="1">
    <location>
        <begin position="75"/>
        <end position="93"/>
    </location>
</feature>
<feature type="compositionally biased region" description="Polar residues" evidence="1">
    <location>
        <begin position="1"/>
        <end position="23"/>
    </location>
</feature>
<reference evidence="2" key="1">
    <citation type="journal article" date="2020" name="Fungal Divers.">
        <title>Resolving the Mortierellaceae phylogeny through synthesis of multi-gene phylogenetics and phylogenomics.</title>
        <authorList>
            <person name="Vandepol N."/>
            <person name="Liber J."/>
            <person name="Desiro A."/>
            <person name="Na H."/>
            <person name="Kennedy M."/>
            <person name="Barry K."/>
            <person name="Grigoriev I.V."/>
            <person name="Miller A.N."/>
            <person name="O'Donnell K."/>
            <person name="Stajich J.E."/>
            <person name="Bonito G."/>
        </authorList>
    </citation>
    <scope>NUCLEOTIDE SEQUENCE</scope>
    <source>
        <strain evidence="2">KOD1015</strain>
    </source>
</reference>
<feature type="compositionally biased region" description="Basic and acidic residues" evidence="1">
    <location>
        <begin position="441"/>
        <end position="453"/>
    </location>
</feature>
<keyword evidence="3" id="KW-1185">Reference proteome</keyword>
<gene>
    <name evidence="2" type="ORF">BGW38_010759</name>
</gene>
<dbReference type="EMBL" id="JAABOA010000926">
    <property type="protein sequence ID" value="KAF9582787.1"/>
    <property type="molecule type" value="Genomic_DNA"/>
</dbReference>
<dbReference type="AlphaFoldDB" id="A0A9P6FW33"/>
<feature type="compositionally biased region" description="Low complexity" evidence="1">
    <location>
        <begin position="462"/>
        <end position="491"/>
    </location>
</feature>
<feature type="compositionally biased region" description="Polar residues" evidence="1">
    <location>
        <begin position="204"/>
        <end position="216"/>
    </location>
</feature>
<comment type="caution">
    <text evidence="2">The sequence shown here is derived from an EMBL/GenBank/DDBJ whole genome shotgun (WGS) entry which is preliminary data.</text>
</comment>
<evidence type="ECO:0000313" key="2">
    <source>
        <dbReference type="EMBL" id="KAF9582787.1"/>
    </source>
</evidence>
<feature type="compositionally biased region" description="Low complexity" evidence="1">
    <location>
        <begin position="298"/>
        <end position="320"/>
    </location>
</feature>
<accession>A0A9P6FW33</accession>
<dbReference type="Proteomes" id="UP000780801">
    <property type="component" value="Unassembled WGS sequence"/>
</dbReference>
<proteinExistence type="predicted"/>
<dbReference type="OrthoDB" id="2272836at2759"/>
<feature type="compositionally biased region" description="Basic residues" evidence="1">
    <location>
        <begin position="37"/>
        <end position="46"/>
    </location>
</feature>
<feature type="compositionally biased region" description="Polar residues" evidence="1">
    <location>
        <begin position="229"/>
        <end position="251"/>
    </location>
</feature>
<organism evidence="2 3">
    <name type="scientific">Lunasporangiospora selenospora</name>
    <dbReference type="NCBI Taxonomy" id="979761"/>
    <lineage>
        <taxon>Eukaryota</taxon>
        <taxon>Fungi</taxon>
        <taxon>Fungi incertae sedis</taxon>
        <taxon>Mucoromycota</taxon>
        <taxon>Mortierellomycotina</taxon>
        <taxon>Mortierellomycetes</taxon>
        <taxon>Mortierellales</taxon>
        <taxon>Mortierellaceae</taxon>
        <taxon>Lunasporangiospora</taxon>
    </lineage>
</organism>
<feature type="region of interest" description="Disordered" evidence="1">
    <location>
        <begin position="174"/>
        <end position="358"/>
    </location>
</feature>
<feature type="region of interest" description="Disordered" evidence="1">
    <location>
        <begin position="379"/>
        <end position="530"/>
    </location>
</feature>
<feature type="region of interest" description="Disordered" evidence="1">
    <location>
        <begin position="1"/>
        <end position="55"/>
    </location>
</feature>
<sequence>MVDHQNGSSLPYSSQRQRQQPYGSSLFPHQAPSHFHTPPRYHHHHDLHGPLSAGVVEGGHRSFTFHSTLHHHPLHSSISSPHPSAQHHTSLSGTGTGPTPGTGNGTGAGSGSGATEISLTVADILERYRDASKEFLVIVLNAKAKEDERKTEEERYKTEQIKLQAKQLELELAIEKRRGSPPTGKIHKKRFRSRWDEQQCHPYSYSSEPSSGQYQPSGAAGYAPHASVPDSSRSHMSSQPVHHDYSSQPSADVQDHAQSQQQQPPLPPKQQDVRQTRPGPPGRPPSLTINTSFRQHHPQPQSSQRLPPSPHSNLPSLTSLTVNIQAHIPPPPLTPKDDHVSPTSALSPTQSQSAKRKSINHEAIMDAVRAKVFRNAAGQNLQKKVAEAEREREREREREQVSSAAVARRGGGKSQLHISTTSPETPRRNVDLQPVTTTRPEPVHEEGESESNKEGLSTFPVRQRSSSPGESSPHSQPQPGSRPSSPSASNGTNDSSAKPWRSSAPNRPSRSSPEIKIENDQPPILHSADD</sequence>
<feature type="compositionally biased region" description="Basic and acidic residues" evidence="1">
    <location>
        <begin position="384"/>
        <end position="400"/>
    </location>
</feature>
<feature type="compositionally biased region" description="Gly residues" evidence="1">
    <location>
        <begin position="94"/>
        <end position="112"/>
    </location>
</feature>